<evidence type="ECO:0000256" key="3">
    <source>
        <dbReference type="ARBA" id="ARBA00022448"/>
    </source>
</evidence>
<dbReference type="PANTHER" id="PTHR36838:SF3">
    <property type="entry name" value="TRANSPORTER AUXIN EFFLUX CARRIER EC FAMILY"/>
    <property type="match status" value="1"/>
</dbReference>
<evidence type="ECO:0000256" key="7">
    <source>
        <dbReference type="ARBA" id="ARBA00023136"/>
    </source>
</evidence>
<feature type="transmembrane region" description="Helical" evidence="8">
    <location>
        <begin position="250"/>
        <end position="269"/>
    </location>
</feature>
<feature type="transmembrane region" description="Helical" evidence="8">
    <location>
        <begin position="122"/>
        <end position="146"/>
    </location>
</feature>
<name>A0AAP2ZBB5_9EURY</name>
<keyword evidence="5 8" id="KW-0812">Transmembrane</keyword>
<feature type="transmembrane region" description="Helical" evidence="8">
    <location>
        <begin position="281"/>
        <end position="301"/>
    </location>
</feature>
<feature type="transmembrane region" description="Helical" evidence="8">
    <location>
        <begin position="94"/>
        <end position="116"/>
    </location>
</feature>
<dbReference type="Gene3D" id="1.20.1530.20">
    <property type="match status" value="1"/>
</dbReference>
<sequence length="302" mass="31348">MEVLLRLLALLGLLLVGTGLRTVGILGANRTKRLNAAAYYVALPALVFVATYDRAISSIVSLELFVGVIVVLLGTAAVAWSVHRNRTSSARRSVAVVQSYHSNIGYLGVPLIAATFDDRVTAIASAILGFGSLVQVPLTVSILVLINGTSTRVRDQVWNLATNPVLLALLIGIVIGSFGIPVHGTIVVGLDALAALALPLALLCVGASLDLDLPDVDPFATGSVTVVKVAAMPVLAWLVFTLLAVDSDTFTAAVIMLAMPTAVSTYVFAGELGGDERFASLNVFVTTVASVASLFVLIALLG</sequence>
<reference evidence="9 10" key="1">
    <citation type="submission" date="2022-09" db="EMBL/GenBank/DDBJ databases">
        <title>Enrichment on poylsaccharides allowed isolation of novel metabolic and taxonomic groups of Haloarchaea.</title>
        <authorList>
            <person name="Sorokin D.Y."/>
            <person name="Elcheninov A.G."/>
            <person name="Khizhniak T.V."/>
            <person name="Kolganova T.V."/>
            <person name="Kublanov I.V."/>
        </authorList>
    </citation>
    <scope>NUCLEOTIDE SEQUENCE [LARGE SCALE GENOMIC DNA]</scope>
    <source>
        <strain evidence="9 10">AArc-curdl1</strain>
    </source>
</reference>
<evidence type="ECO:0000256" key="5">
    <source>
        <dbReference type="ARBA" id="ARBA00022692"/>
    </source>
</evidence>
<dbReference type="RefSeq" id="WP_342810428.1">
    <property type="nucleotide sequence ID" value="NZ_JAOPJZ010000030.1"/>
</dbReference>
<evidence type="ECO:0000256" key="1">
    <source>
        <dbReference type="ARBA" id="ARBA00004651"/>
    </source>
</evidence>
<gene>
    <name evidence="9" type="ORF">OB919_19430</name>
</gene>
<dbReference type="EMBL" id="JAOPJZ010000030">
    <property type="protein sequence ID" value="MCU4754124.1"/>
    <property type="molecule type" value="Genomic_DNA"/>
</dbReference>
<organism evidence="9 10">
    <name type="scientific">Natronosalvus hydrolyticus</name>
    <dbReference type="NCBI Taxonomy" id="2979988"/>
    <lineage>
        <taxon>Archaea</taxon>
        <taxon>Methanobacteriati</taxon>
        <taxon>Methanobacteriota</taxon>
        <taxon>Stenosarchaea group</taxon>
        <taxon>Halobacteria</taxon>
        <taxon>Halobacteriales</taxon>
        <taxon>Natrialbaceae</taxon>
        <taxon>Natronosalvus</taxon>
    </lineage>
</organism>
<feature type="transmembrane region" description="Helical" evidence="8">
    <location>
        <begin position="219"/>
        <end position="244"/>
    </location>
</feature>
<evidence type="ECO:0000256" key="4">
    <source>
        <dbReference type="ARBA" id="ARBA00022475"/>
    </source>
</evidence>
<comment type="similarity">
    <text evidence="2">Belongs to the auxin efflux carrier (TC 2.A.69) family.</text>
</comment>
<comment type="subcellular location">
    <subcellularLocation>
        <location evidence="1">Cell membrane</location>
        <topology evidence="1">Multi-pass membrane protein</topology>
    </subcellularLocation>
</comment>
<dbReference type="GO" id="GO:0005886">
    <property type="term" value="C:plasma membrane"/>
    <property type="evidence" value="ECO:0007669"/>
    <property type="project" value="UniProtKB-SubCell"/>
</dbReference>
<keyword evidence="6 8" id="KW-1133">Transmembrane helix</keyword>
<evidence type="ECO:0000313" key="9">
    <source>
        <dbReference type="EMBL" id="MCU4754124.1"/>
    </source>
</evidence>
<evidence type="ECO:0000256" key="2">
    <source>
        <dbReference type="ARBA" id="ARBA00010145"/>
    </source>
</evidence>
<dbReference type="Proteomes" id="UP001321047">
    <property type="component" value="Unassembled WGS sequence"/>
</dbReference>
<dbReference type="InterPro" id="IPR038770">
    <property type="entry name" value="Na+/solute_symporter_sf"/>
</dbReference>
<comment type="caution">
    <text evidence="9">The sequence shown here is derived from an EMBL/GenBank/DDBJ whole genome shotgun (WGS) entry which is preliminary data.</text>
</comment>
<dbReference type="InterPro" id="IPR004776">
    <property type="entry name" value="Mem_transp_PIN-like"/>
</dbReference>
<evidence type="ECO:0000313" key="10">
    <source>
        <dbReference type="Proteomes" id="UP001321047"/>
    </source>
</evidence>
<feature type="transmembrane region" description="Helical" evidence="8">
    <location>
        <begin position="186"/>
        <end position="207"/>
    </location>
</feature>
<accession>A0AAP2ZBB5</accession>
<evidence type="ECO:0000256" key="6">
    <source>
        <dbReference type="ARBA" id="ARBA00022989"/>
    </source>
</evidence>
<dbReference type="GO" id="GO:0055085">
    <property type="term" value="P:transmembrane transport"/>
    <property type="evidence" value="ECO:0007669"/>
    <property type="project" value="InterPro"/>
</dbReference>
<feature type="transmembrane region" description="Helical" evidence="8">
    <location>
        <begin position="6"/>
        <end position="27"/>
    </location>
</feature>
<feature type="transmembrane region" description="Helical" evidence="8">
    <location>
        <begin position="64"/>
        <end position="82"/>
    </location>
</feature>
<dbReference type="Pfam" id="PF03547">
    <property type="entry name" value="Mem_trans"/>
    <property type="match status" value="1"/>
</dbReference>
<evidence type="ECO:0000256" key="8">
    <source>
        <dbReference type="SAM" id="Phobius"/>
    </source>
</evidence>
<keyword evidence="7 8" id="KW-0472">Membrane</keyword>
<keyword evidence="3" id="KW-0813">Transport</keyword>
<feature type="transmembrane region" description="Helical" evidence="8">
    <location>
        <begin position="34"/>
        <end position="52"/>
    </location>
</feature>
<feature type="transmembrane region" description="Helical" evidence="8">
    <location>
        <begin position="158"/>
        <end position="180"/>
    </location>
</feature>
<keyword evidence="4" id="KW-1003">Cell membrane</keyword>
<dbReference type="AlphaFoldDB" id="A0AAP2ZBB5"/>
<dbReference type="PANTHER" id="PTHR36838">
    <property type="entry name" value="AUXIN EFFLUX CARRIER FAMILY PROTEIN"/>
    <property type="match status" value="1"/>
</dbReference>
<keyword evidence="10" id="KW-1185">Reference proteome</keyword>
<protein>
    <submittedName>
        <fullName evidence="9">AEC family transporter</fullName>
    </submittedName>
</protein>
<proteinExistence type="inferred from homology"/>